<feature type="region of interest" description="Disordered" evidence="1">
    <location>
        <begin position="56"/>
        <end position="78"/>
    </location>
</feature>
<name>A0A9Q9APR1_9PEZI</name>
<accession>A0A9Q9APR1</accession>
<organism evidence="3 4">
    <name type="scientific">Septoria linicola</name>
    <dbReference type="NCBI Taxonomy" id="215465"/>
    <lineage>
        <taxon>Eukaryota</taxon>
        <taxon>Fungi</taxon>
        <taxon>Dikarya</taxon>
        <taxon>Ascomycota</taxon>
        <taxon>Pezizomycotina</taxon>
        <taxon>Dothideomycetes</taxon>
        <taxon>Dothideomycetidae</taxon>
        <taxon>Mycosphaerellales</taxon>
        <taxon>Mycosphaerellaceae</taxon>
        <taxon>Septoria</taxon>
    </lineage>
</organism>
<sequence>MSHSWLQRQRKAQLLELSEQAGLKQHEDTRKDDIVENLNDYLQTNSTRLAREPAFSGYFGTRSTPGRPSRASASDLLPDSVDDVVEEVKSVVKSRGRRATQVKQESEDDEGGISSPVQAVIASASNALSPITSALSPSGQLNPRTPALRGGSRRQSQLPGPPSPSAVAELAEEASHNVTTSIKDLYNKSGVDESISNVRETLSSIAGIHVTVLILEGIAVQREVFPWQYAFDIPATPITPAHAVSVPNLFILLTGVYWSTILTWSTVSIFVPLLFAYFYNLTIRDVKRNNMRVAVPRYRADPLTYNIVKALLTYIVFKKGVTFGVIAPETIDRIEHAVLGGSNALLIGSGIGAIGALYEAAQHRVVS</sequence>
<keyword evidence="2" id="KW-0812">Transmembrane</keyword>
<feature type="region of interest" description="Disordered" evidence="1">
    <location>
        <begin position="132"/>
        <end position="166"/>
    </location>
</feature>
<dbReference type="PANTHER" id="PTHR41807">
    <property type="entry name" value="GLUTATHIONE TRANSFERASE 3"/>
    <property type="match status" value="1"/>
</dbReference>
<evidence type="ECO:0000313" key="3">
    <source>
        <dbReference type="EMBL" id="USW50320.1"/>
    </source>
</evidence>
<keyword evidence="3" id="KW-0808">Transferase</keyword>
<feature type="transmembrane region" description="Helical" evidence="2">
    <location>
        <begin position="256"/>
        <end position="279"/>
    </location>
</feature>
<dbReference type="GO" id="GO:0016020">
    <property type="term" value="C:membrane"/>
    <property type="evidence" value="ECO:0007669"/>
    <property type="project" value="TreeGrafter"/>
</dbReference>
<dbReference type="AlphaFoldDB" id="A0A9Q9APR1"/>
<feature type="region of interest" description="Disordered" evidence="1">
    <location>
        <begin position="93"/>
        <end position="113"/>
    </location>
</feature>
<dbReference type="Proteomes" id="UP001056384">
    <property type="component" value="Chromosome 2"/>
</dbReference>
<proteinExistence type="predicted"/>
<gene>
    <name evidence="3" type="ORF">Slin15195_G036390</name>
</gene>
<keyword evidence="2" id="KW-1133">Transmembrane helix</keyword>
<feature type="compositionally biased region" description="Polar residues" evidence="1">
    <location>
        <begin position="132"/>
        <end position="143"/>
    </location>
</feature>
<dbReference type="PANTHER" id="PTHR41807:SF1">
    <property type="entry name" value="GLUTATHIONE TRANSFERASE 3"/>
    <property type="match status" value="1"/>
</dbReference>
<dbReference type="GO" id="GO:0016740">
    <property type="term" value="F:transferase activity"/>
    <property type="evidence" value="ECO:0007669"/>
    <property type="project" value="UniProtKB-KW"/>
</dbReference>
<reference evidence="3" key="1">
    <citation type="submission" date="2022-06" db="EMBL/GenBank/DDBJ databases">
        <title>Complete genome sequences of two strains of the flax pathogen Septoria linicola.</title>
        <authorList>
            <person name="Lapalu N."/>
            <person name="Simon A."/>
            <person name="Demenou B."/>
            <person name="Paumier D."/>
            <person name="Guillot M.-P."/>
            <person name="Gout L."/>
            <person name="Valade R."/>
        </authorList>
    </citation>
    <scope>NUCLEOTIDE SEQUENCE</scope>
    <source>
        <strain evidence="3">SE15195</strain>
    </source>
</reference>
<keyword evidence="4" id="KW-1185">Reference proteome</keyword>
<dbReference type="EMBL" id="CP099419">
    <property type="protein sequence ID" value="USW50320.1"/>
    <property type="molecule type" value="Genomic_DNA"/>
</dbReference>
<dbReference type="InterPro" id="IPR038872">
    <property type="entry name" value="Put_GTT3"/>
</dbReference>
<evidence type="ECO:0000256" key="1">
    <source>
        <dbReference type="SAM" id="MobiDB-lite"/>
    </source>
</evidence>
<evidence type="ECO:0000256" key="2">
    <source>
        <dbReference type="SAM" id="Phobius"/>
    </source>
</evidence>
<keyword evidence="2" id="KW-0472">Membrane</keyword>
<evidence type="ECO:0000313" key="4">
    <source>
        <dbReference type="Proteomes" id="UP001056384"/>
    </source>
</evidence>
<protein>
    <submittedName>
        <fullName evidence="3">Glutathione transferase 3</fullName>
    </submittedName>
</protein>